<evidence type="ECO:0000313" key="3">
    <source>
        <dbReference type="EMBL" id="GMR50507.1"/>
    </source>
</evidence>
<sequence>LSDLSTELVEEKQKYLELDEKYQDALQADRIETPEGLILHFDKNQSNIDNVNETSELKQRVSILTTQLERERQKIRKLEDEIQRSGRATKGTEKPRVRSMLDIIRDHDKNQSNSDKSKEIGELKHQVSTLRTQLEREREKNRKLEENQNSVKAGKLRPVSMLDIIRDRDQNPSNIDNSKDMNDLRQRVNTMTNQLERERQKNLKLEDKILRHVRSTSGAVQPRGVCVEDVSKSREEEQENSMKMREIEQIVADVKNELKEERRKAKETIDELTSKVAEYETTSLHSQQIRIEELKLQVEHYETLFMQTLQISALKNSNKEQEMCRENDINVAKLYDLNTVVDSDSSKNEPRGEEKTRDVEKDSRKGWDDEREKELGRAKDRIDELTSRIEYYEMLLQQSLQISRFSGAEFGLEEKDDKAGVECHEGLIEKISAIVNNSKIMNELEQRLIDVAS</sequence>
<protein>
    <submittedName>
        <fullName evidence="3">Uncharacterized protein</fullName>
    </submittedName>
</protein>
<feature type="non-terminal residue" evidence="3">
    <location>
        <position position="453"/>
    </location>
</feature>
<feature type="compositionally biased region" description="Basic and acidic residues" evidence="2">
    <location>
        <begin position="133"/>
        <end position="146"/>
    </location>
</feature>
<feature type="compositionally biased region" description="Basic and acidic residues" evidence="2">
    <location>
        <begin position="344"/>
        <end position="377"/>
    </location>
</feature>
<reference evidence="4" key="1">
    <citation type="submission" date="2022-10" db="EMBL/GenBank/DDBJ databases">
        <title>Genome assembly of Pristionchus species.</title>
        <authorList>
            <person name="Yoshida K."/>
            <person name="Sommer R.J."/>
        </authorList>
    </citation>
    <scope>NUCLEOTIDE SEQUENCE [LARGE SCALE GENOMIC DNA]</scope>
    <source>
        <strain evidence="4">RS5460</strain>
    </source>
</reference>
<proteinExistence type="predicted"/>
<gene>
    <name evidence="3" type="ORF">PMAYCL1PPCAC_20702</name>
</gene>
<accession>A0AAN5CTW8</accession>
<dbReference type="AlphaFoldDB" id="A0AAN5CTW8"/>
<feature type="coiled-coil region" evidence="1">
    <location>
        <begin position="244"/>
        <end position="304"/>
    </location>
</feature>
<feature type="non-terminal residue" evidence="3">
    <location>
        <position position="1"/>
    </location>
</feature>
<evidence type="ECO:0000256" key="2">
    <source>
        <dbReference type="SAM" id="MobiDB-lite"/>
    </source>
</evidence>
<organism evidence="3 4">
    <name type="scientific">Pristionchus mayeri</name>
    <dbReference type="NCBI Taxonomy" id="1317129"/>
    <lineage>
        <taxon>Eukaryota</taxon>
        <taxon>Metazoa</taxon>
        <taxon>Ecdysozoa</taxon>
        <taxon>Nematoda</taxon>
        <taxon>Chromadorea</taxon>
        <taxon>Rhabditida</taxon>
        <taxon>Rhabditina</taxon>
        <taxon>Diplogasteromorpha</taxon>
        <taxon>Diplogasteroidea</taxon>
        <taxon>Neodiplogasteridae</taxon>
        <taxon>Pristionchus</taxon>
    </lineage>
</organism>
<evidence type="ECO:0000313" key="4">
    <source>
        <dbReference type="Proteomes" id="UP001328107"/>
    </source>
</evidence>
<feature type="coiled-coil region" evidence="1">
    <location>
        <begin position="54"/>
        <end position="88"/>
    </location>
</feature>
<keyword evidence="1" id="KW-0175">Coiled coil</keyword>
<feature type="coiled-coil region" evidence="1">
    <location>
        <begin position="1"/>
        <end position="28"/>
    </location>
</feature>
<feature type="region of interest" description="Disordered" evidence="2">
    <location>
        <begin position="342"/>
        <end position="377"/>
    </location>
</feature>
<evidence type="ECO:0000256" key="1">
    <source>
        <dbReference type="SAM" id="Coils"/>
    </source>
</evidence>
<dbReference type="Proteomes" id="UP001328107">
    <property type="component" value="Unassembled WGS sequence"/>
</dbReference>
<comment type="caution">
    <text evidence="3">The sequence shown here is derived from an EMBL/GenBank/DDBJ whole genome shotgun (WGS) entry which is preliminary data.</text>
</comment>
<dbReference type="EMBL" id="BTRK01000004">
    <property type="protein sequence ID" value="GMR50507.1"/>
    <property type="molecule type" value="Genomic_DNA"/>
</dbReference>
<feature type="region of interest" description="Disordered" evidence="2">
    <location>
        <begin position="103"/>
        <end position="153"/>
    </location>
</feature>
<feature type="region of interest" description="Disordered" evidence="2">
    <location>
        <begin position="222"/>
        <end position="242"/>
    </location>
</feature>
<feature type="compositionally biased region" description="Basic and acidic residues" evidence="2">
    <location>
        <begin position="103"/>
        <end position="125"/>
    </location>
</feature>
<name>A0AAN5CTW8_9BILA</name>
<feature type="compositionally biased region" description="Basic and acidic residues" evidence="2">
    <location>
        <begin position="229"/>
        <end position="242"/>
    </location>
</feature>
<feature type="coiled-coil region" evidence="1">
    <location>
        <begin position="181"/>
        <end position="208"/>
    </location>
</feature>
<keyword evidence="4" id="KW-1185">Reference proteome</keyword>